<evidence type="ECO:0000259" key="5">
    <source>
        <dbReference type="PROSITE" id="PS50931"/>
    </source>
</evidence>
<dbReference type="InterPro" id="IPR005119">
    <property type="entry name" value="LysR_subst-bd"/>
</dbReference>
<keyword evidence="3" id="KW-0238">DNA-binding</keyword>
<comment type="similarity">
    <text evidence="1">Belongs to the LysR transcriptional regulatory family.</text>
</comment>
<dbReference type="PANTHER" id="PTHR30118">
    <property type="entry name" value="HTH-TYPE TRANSCRIPTIONAL REGULATOR LEUO-RELATED"/>
    <property type="match status" value="1"/>
</dbReference>
<dbReference type="InterPro" id="IPR036388">
    <property type="entry name" value="WH-like_DNA-bd_sf"/>
</dbReference>
<organism evidence="6 7">
    <name type="scientific">Variovorax guangxiensis</name>
    <dbReference type="NCBI Taxonomy" id="1775474"/>
    <lineage>
        <taxon>Bacteria</taxon>
        <taxon>Pseudomonadati</taxon>
        <taxon>Pseudomonadota</taxon>
        <taxon>Betaproteobacteria</taxon>
        <taxon>Burkholderiales</taxon>
        <taxon>Comamonadaceae</taxon>
        <taxon>Variovorax</taxon>
    </lineage>
</organism>
<keyword evidence="4" id="KW-0804">Transcription</keyword>
<dbReference type="Gene3D" id="3.40.190.10">
    <property type="entry name" value="Periplasmic binding protein-like II"/>
    <property type="match status" value="2"/>
</dbReference>
<evidence type="ECO:0000313" key="6">
    <source>
        <dbReference type="EMBL" id="RUR70336.1"/>
    </source>
</evidence>
<dbReference type="PANTHER" id="PTHR30118:SF15">
    <property type="entry name" value="TRANSCRIPTIONAL REGULATORY PROTEIN"/>
    <property type="match status" value="1"/>
</dbReference>
<dbReference type="SUPFAM" id="SSF53850">
    <property type="entry name" value="Periplasmic binding protein-like II"/>
    <property type="match status" value="1"/>
</dbReference>
<dbReference type="CDD" id="cd08460">
    <property type="entry name" value="PBP2_DntR_like_1"/>
    <property type="match status" value="1"/>
</dbReference>
<accession>A0A433MR60</accession>
<evidence type="ECO:0000256" key="2">
    <source>
        <dbReference type="ARBA" id="ARBA00023015"/>
    </source>
</evidence>
<gene>
    <name evidence="6" type="ORF">EJP67_25095</name>
</gene>
<protein>
    <submittedName>
        <fullName evidence="6">LysR family transcriptional regulator</fullName>
    </submittedName>
</protein>
<evidence type="ECO:0000256" key="4">
    <source>
        <dbReference type="ARBA" id="ARBA00023163"/>
    </source>
</evidence>
<dbReference type="InterPro" id="IPR000847">
    <property type="entry name" value="LysR_HTH_N"/>
</dbReference>
<keyword evidence="2" id="KW-0805">Transcription regulation</keyword>
<dbReference type="Pfam" id="PF03466">
    <property type="entry name" value="LysR_substrate"/>
    <property type="match status" value="1"/>
</dbReference>
<dbReference type="OrthoDB" id="8717159at2"/>
<dbReference type="PROSITE" id="PS50931">
    <property type="entry name" value="HTH_LYSR"/>
    <property type="match status" value="1"/>
</dbReference>
<dbReference type="AlphaFoldDB" id="A0A433MR60"/>
<dbReference type="Pfam" id="PF00126">
    <property type="entry name" value="HTH_1"/>
    <property type="match status" value="1"/>
</dbReference>
<dbReference type="GO" id="GO:0003677">
    <property type="term" value="F:DNA binding"/>
    <property type="evidence" value="ECO:0007669"/>
    <property type="project" value="UniProtKB-KW"/>
</dbReference>
<dbReference type="RefSeq" id="WP_126024450.1">
    <property type="nucleotide sequence ID" value="NZ_RXFT01000012.1"/>
</dbReference>
<sequence length="306" mass="33410">MQDADLNLLTALNALLSEGNVAKAAERMSLSESAMSRTLARLREATGDQLLVRAGRGMVPTPHALALRDRVRDLVQESHAVLQPADASLDPRTLQRLFTMRANDGFIEAFAHVLVARVAKEAPGVRLRFAPKPDKDVRPLREGLIDLDVGVLGDSAGPEVRVQALYRDRFIAAVREGHPLLAEAGITPERYAACDHVVMSRHGRKEGPADVALAAMGLARNVAVTVPSFGAALSIAAATDLVALVPASYFERLRAQSTLRSFPLPMHTEQITISQMWHPRMDRDPAHRWLRGMVLELCRGFAEGET</sequence>
<reference evidence="6 7" key="1">
    <citation type="submission" date="2018-12" db="EMBL/GenBank/DDBJ databases">
        <title>The genome sequences of Variovorax guangxiensis DSM 27352.</title>
        <authorList>
            <person name="Gao J."/>
            <person name="Sun J."/>
        </authorList>
    </citation>
    <scope>NUCLEOTIDE SEQUENCE [LARGE SCALE GENOMIC DNA]</scope>
    <source>
        <strain evidence="6 7">DSM 27352</strain>
    </source>
</reference>
<dbReference type="Gene3D" id="1.10.10.10">
    <property type="entry name" value="Winged helix-like DNA-binding domain superfamily/Winged helix DNA-binding domain"/>
    <property type="match status" value="1"/>
</dbReference>
<dbReference type="InterPro" id="IPR036390">
    <property type="entry name" value="WH_DNA-bd_sf"/>
</dbReference>
<dbReference type="EMBL" id="RXFT01000012">
    <property type="protein sequence ID" value="RUR70336.1"/>
    <property type="molecule type" value="Genomic_DNA"/>
</dbReference>
<evidence type="ECO:0000256" key="3">
    <source>
        <dbReference type="ARBA" id="ARBA00023125"/>
    </source>
</evidence>
<dbReference type="Proteomes" id="UP000281118">
    <property type="component" value="Unassembled WGS sequence"/>
</dbReference>
<dbReference type="SUPFAM" id="SSF46785">
    <property type="entry name" value="Winged helix' DNA-binding domain"/>
    <property type="match status" value="1"/>
</dbReference>
<dbReference type="GO" id="GO:0003700">
    <property type="term" value="F:DNA-binding transcription factor activity"/>
    <property type="evidence" value="ECO:0007669"/>
    <property type="project" value="InterPro"/>
</dbReference>
<comment type="caution">
    <text evidence="6">The sequence shown here is derived from an EMBL/GenBank/DDBJ whole genome shotgun (WGS) entry which is preliminary data.</text>
</comment>
<proteinExistence type="inferred from homology"/>
<evidence type="ECO:0000313" key="7">
    <source>
        <dbReference type="Proteomes" id="UP000281118"/>
    </source>
</evidence>
<evidence type="ECO:0000256" key="1">
    <source>
        <dbReference type="ARBA" id="ARBA00009437"/>
    </source>
</evidence>
<feature type="domain" description="HTH lysR-type" evidence="5">
    <location>
        <begin position="1"/>
        <end position="61"/>
    </location>
</feature>
<dbReference type="InterPro" id="IPR050389">
    <property type="entry name" value="LysR-type_TF"/>
</dbReference>
<name>A0A433MR60_9BURK</name>